<accession>A0ABD5Z2C1</accession>
<sequence length="543" mass="58334">MPTSRRALLAALAAGSSSLSGCASLFDLFAGGPSGEGPRSNDGPGRTTRPAETTVHPTPDDPPADGEWPDPPTDERHRTHSVTTLEPAGRTLSLFDTTFSVREQSRGPFRDGDRGGRVAVAAAFVRSATDEHPALLRVTLRADWRPAFGPDTRTLDLGRVPLFDGHEFGPYVLAPTANHDLVDADDVPEDERGPNGGWRLKWAPDSWLPTRVDVARRERIHGEYRVLRGILDTAPLETFRTPLASPNGGDWNGDPLLSLVSWETGAPGPDGRSRFHGQSVDPLPGSMETVWYHDLDPTASLFLRPATERADLPARLRFSLVNHSLSTLRLPGTLAVHKRHAEAWYPIAPWGPSRWVTPAFVSGTPPGDVHQVERAVFADEGFATGIPSTTYLGAGTYAFSLEIGDDGDEGANADDAVTKGESVPNRRVAALVELTGETVSVVPQTGVSTTREGSTVTVRTQVAGTDTVTAVVERADDADRVVLAEQVMHGENDVLRNSLPFFEPGVERVRVVTTPGVVATAVGGKPPARFRYRGSAFSLSVEQ</sequence>
<gene>
    <name evidence="2" type="ORF">ACFQJ9_07815</name>
</gene>
<dbReference type="AlphaFoldDB" id="A0ABD5Z2C1"/>
<proteinExistence type="predicted"/>
<feature type="region of interest" description="Disordered" evidence="1">
    <location>
        <begin position="31"/>
        <end position="83"/>
    </location>
</feature>
<evidence type="ECO:0000313" key="3">
    <source>
        <dbReference type="Proteomes" id="UP001596447"/>
    </source>
</evidence>
<evidence type="ECO:0000313" key="2">
    <source>
        <dbReference type="EMBL" id="MFC7199318.1"/>
    </source>
</evidence>
<comment type="caution">
    <text evidence="2">The sequence shown here is derived from an EMBL/GenBank/DDBJ whole genome shotgun (WGS) entry which is preliminary data.</text>
</comment>
<dbReference type="PROSITE" id="PS51257">
    <property type="entry name" value="PROKAR_LIPOPROTEIN"/>
    <property type="match status" value="1"/>
</dbReference>
<dbReference type="EMBL" id="JBHTAR010000011">
    <property type="protein sequence ID" value="MFC7199318.1"/>
    <property type="molecule type" value="Genomic_DNA"/>
</dbReference>
<organism evidence="2 3">
    <name type="scientific">Halospeciosus flavus</name>
    <dbReference type="NCBI Taxonomy" id="3032283"/>
    <lineage>
        <taxon>Archaea</taxon>
        <taxon>Methanobacteriati</taxon>
        <taxon>Methanobacteriota</taxon>
        <taxon>Stenosarchaea group</taxon>
        <taxon>Halobacteria</taxon>
        <taxon>Halobacteriales</taxon>
        <taxon>Halobacteriaceae</taxon>
        <taxon>Halospeciosus</taxon>
    </lineage>
</organism>
<evidence type="ECO:0000256" key="1">
    <source>
        <dbReference type="SAM" id="MobiDB-lite"/>
    </source>
</evidence>
<dbReference type="Proteomes" id="UP001596447">
    <property type="component" value="Unassembled WGS sequence"/>
</dbReference>
<name>A0ABD5Z2C1_9EURY</name>
<dbReference type="RefSeq" id="WP_279529254.1">
    <property type="nucleotide sequence ID" value="NZ_CP122312.1"/>
</dbReference>
<keyword evidence="3" id="KW-1185">Reference proteome</keyword>
<reference evidence="2 3" key="1">
    <citation type="journal article" date="2019" name="Int. J. Syst. Evol. Microbiol.">
        <title>The Global Catalogue of Microorganisms (GCM) 10K type strain sequencing project: providing services to taxonomists for standard genome sequencing and annotation.</title>
        <authorList>
            <consortium name="The Broad Institute Genomics Platform"/>
            <consortium name="The Broad Institute Genome Sequencing Center for Infectious Disease"/>
            <person name="Wu L."/>
            <person name="Ma J."/>
        </authorList>
    </citation>
    <scope>NUCLEOTIDE SEQUENCE [LARGE SCALE GENOMIC DNA]</scope>
    <source>
        <strain evidence="2 3">XZGYJ-43</strain>
    </source>
</reference>
<protein>
    <submittedName>
        <fullName evidence="2">Uncharacterized protein</fullName>
    </submittedName>
</protein>